<comment type="subcellular location">
    <subcellularLocation>
        <location evidence="1">Membrane</location>
        <topology evidence="1">Multi-pass membrane protein</topology>
    </subcellularLocation>
</comment>
<keyword evidence="4 6" id="KW-0472">Membrane</keyword>
<keyword evidence="3 6" id="KW-1133">Transmembrane helix</keyword>
<dbReference type="PANTHER" id="PTHR20855">
    <property type="entry name" value="ADIPOR/PROGESTIN RECEPTOR-RELATED"/>
    <property type="match status" value="1"/>
</dbReference>
<evidence type="ECO:0000256" key="1">
    <source>
        <dbReference type="ARBA" id="ARBA00004141"/>
    </source>
</evidence>
<keyword evidence="5" id="KW-0862">Zinc</keyword>
<dbReference type="Proteomes" id="UP000268162">
    <property type="component" value="Unassembled WGS sequence"/>
</dbReference>
<dbReference type="PANTHER" id="PTHR20855:SF97">
    <property type="entry name" value="ADIPOR-LIKE RECEPTOR IZH3-RELATED"/>
    <property type="match status" value="1"/>
</dbReference>
<dbReference type="GO" id="GO:0038023">
    <property type="term" value="F:signaling receptor activity"/>
    <property type="evidence" value="ECO:0007669"/>
    <property type="project" value="TreeGrafter"/>
</dbReference>
<organism evidence="7 8">
    <name type="scientific">Dimargaris cristalligena</name>
    <dbReference type="NCBI Taxonomy" id="215637"/>
    <lineage>
        <taxon>Eukaryota</taxon>
        <taxon>Fungi</taxon>
        <taxon>Fungi incertae sedis</taxon>
        <taxon>Zoopagomycota</taxon>
        <taxon>Kickxellomycotina</taxon>
        <taxon>Dimargaritomycetes</taxon>
        <taxon>Dimargaritales</taxon>
        <taxon>Dimargaritaceae</taxon>
        <taxon>Dimargaris</taxon>
    </lineage>
</organism>
<evidence type="ECO:0000256" key="3">
    <source>
        <dbReference type="ARBA" id="ARBA00022989"/>
    </source>
</evidence>
<evidence type="ECO:0000313" key="8">
    <source>
        <dbReference type="Proteomes" id="UP000268162"/>
    </source>
</evidence>
<dbReference type="GO" id="GO:0016020">
    <property type="term" value="C:membrane"/>
    <property type="evidence" value="ECO:0007669"/>
    <property type="project" value="UniProtKB-SubCell"/>
</dbReference>
<protein>
    <submittedName>
        <fullName evidence="7">Hemolysin-III related-domain-containing protein</fullName>
    </submittedName>
</protein>
<name>A0A4P9ZQS9_9FUNG</name>
<feature type="transmembrane region" description="Helical" evidence="6">
    <location>
        <begin position="95"/>
        <end position="116"/>
    </location>
</feature>
<evidence type="ECO:0000313" key="7">
    <source>
        <dbReference type="EMBL" id="RKP34780.1"/>
    </source>
</evidence>
<dbReference type="EMBL" id="ML003073">
    <property type="protein sequence ID" value="RKP34780.1"/>
    <property type="molecule type" value="Genomic_DNA"/>
</dbReference>
<proteinExistence type="predicted"/>
<keyword evidence="2 6" id="KW-0812">Transmembrane</keyword>
<dbReference type="AlphaFoldDB" id="A0A4P9ZQS9"/>
<evidence type="ECO:0000256" key="5">
    <source>
        <dbReference type="PIRSR" id="PIRSR604254-1"/>
    </source>
</evidence>
<evidence type="ECO:0000256" key="2">
    <source>
        <dbReference type="ARBA" id="ARBA00022692"/>
    </source>
</evidence>
<feature type="transmembrane region" description="Helical" evidence="6">
    <location>
        <begin position="24"/>
        <end position="44"/>
    </location>
</feature>
<sequence length="126" mass="14220">TIAVGITGVVLSSFPWFDFSEYRYIRVTVFSLMAASGLIPMVHLASDRGLALTVQFIAPIVKSLLCYGTGVYFYANKYPERLWPGLFDHIGNSHQLWHMAVIGGIYYHYNAALHFFNNRYAFGCLA</sequence>
<dbReference type="STRING" id="215637.A0A4P9ZQS9"/>
<feature type="binding site" evidence="5">
    <location>
        <position position="94"/>
    </location>
    <ligand>
        <name>Zn(2+)</name>
        <dbReference type="ChEBI" id="CHEBI:29105"/>
    </ligand>
</feature>
<dbReference type="Pfam" id="PF03006">
    <property type="entry name" value="HlyIII"/>
    <property type="match status" value="1"/>
</dbReference>
<reference evidence="8" key="1">
    <citation type="journal article" date="2018" name="Nat. Microbiol.">
        <title>Leveraging single-cell genomics to expand the fungal tree of life.</title>
        <authorList>
            <person name="Ahrendt S.R."/>
            <person name="Quandt C.A."/>
            <person name="Ciobanu D."/>
            <person name="Clum A."/>
            <person name="Salamov A."/>
            <person name="Andreopoulos B."/>
            <person name="Cheng J.F."/>
            <person name="Woyke T."/>
            <person name="Pelin A."/>
            <person name="Henrissat B."/>
            <person name="Reynolds N.K."/>
            <person name="Benny G.L."/>
            <person name="Smith M.E."/>
            <person name="James T.Y."/>
            <person name="Grigoriev I.V."/>
        </authorList>
    </citation>
    <scope>NUCLEOTIDE SEQUENCE [LARGE SCALE GENOMIC DNA]</scope>
    <source>
        <strain evidence="8">RSA 468</strain>
    </source>
</reference>
<evidence type="ECO:0000256" key="6">
    <source>
        <dbReference type="SAM" id="Phobius"/>
    </source>
</evidence>
<keyword evidence="8" id="KW-1185">Reference proteome</keyword>
<keyword evidence="5" id="KW-0479">Metal-binding</keyword>
<evidence type="ECO:0000256" key="4">
    <source>
        <dbReference type="ARBA" id="ARBA00023136"/>
    </source>
</evidence>
<feature type="transmembrane region" description="Helical" evidence="6">
    <location>
        <begin position="56"/>
        <end position="75"/>
    </location>
</feature>
<gene>
    <name evidence="7" type="ORF">BJ085DRAFT_14306</name>
</gene>
<feature type="non-terminal residue" evidence="7">
    <location>
        <position position="1"/>
    </location>
</feature>
<feature type="binding site" evidence="5">
    <location>
        <position position="98"/>
    </location>
    <ligand>
        <name>Zn(2+)</name>
        <dbReference type="ChEBI" id="CHEBI:29105"/>
    </ligand>
</feature>
<dbReference type="GO" id="GO:0046872">
    <property type="term" value="F:metal ion binding"/>
    <property type="evidence" value="ECO:0007669"/>
    <property type="project" value="UniProtKB-KW"/>
</dbReference>
<accession>A0A4P9ZQS9</accession>
<dbReference type="GO" id="GO:0006882">
    <property type="term" value="P:intracellular zinc ion homeostasis"/>
    <property type="evidence" value="ECO:0007669"/>
    <property type="project" value="TreeGrafter"/>
</dbReference>
<dbReference type="InterPro" id="IPR004254">
    <property type="entry name" value="AdipoR/HlyIII-related"/>
</dbReference>